<dbReference type="PANTHER" id="PTHR46796:SF7">
    <property type="entry name" value="ARAC FAMILY TRANSCRIPTIONAL REGULATOR"/>
    <property type="match status" value="1"/>
</dbReference>
<dbReference type="PROSITE" id="PS01124">
    <property type="entry name" value="HTH_ARAC_FAMILY_2"/>
    <property type="match status" value="1"/>
</dbReference>
<comment type="caution">
    <text evidence="5">The sequence shown here is derived from an EMBL/GenBank/DDBJ whole genome shotgun (WGS) entry which is preliminary data.</text>
</comment>
<feature type="domain" description="HTH araC/xylS-type" evidence="4">
    <location>
        <begin position="209"/>
        <end position="307"/>
    </location>
</feature>
<evidence type="ECO:0000313" key="5">
    <source>
        <dbReference type="EMBL" id="GGK90804.1"/>
    </source>
</evidence>
<evidence type="ECO:0000256" key="2">
    <source>
        <dbReference type="ARBA" id="ARBA00023125"/>
    </source>
</evidence>
<dbReference type="EMBL" id="BMMX01000009">
    <property type="protein sequence ID" value="GGK90804.1"/>
    <property type="molecule type" value="Genomic_DNA"/>
</dbReference>
<gene>
    <name evidence="5" type="ORF">GCM10012284_25810</name>
</gene>
<dbReference type="Gene3D" id="1.10.10.60">
    <property type="entry name" value="Homeodomain-like"/>
    <property type="match status" value="2"/>
</dbReference>
<reference evidence="5" key="1">
    <citation type="journal article" date="2014" name="Int. J. Syst. Evol. Microbiol.">
        <title>Complete genome sequence of Corynebacterium casei LMG S-19264T (=DSM 44701T), isolated from a smear-ripened cheese.</title>
        <authorList>
            <consortium name="US DOE Joint Genome Institute (JGI-PGF)"/>
            <person name="Walter F."/>
            <person name="Albersmeier A."/>
            <person name="Kalinowski J."/>
            <person name="Ruckert C."/>
        </authorList>
    </citation>
    <scope>NUCLEOTIDE SEQUENCE</scope>
    <source>
        <strain evidence="5">CGMCC 4.7299</strain>
    </source>
</reference>
<keyword evidence="1" id="KW-0805">Transcription regulation</keyword>
<dbReference type="InterPro" id="IPR050204">
    <property type="entry name" value="AraC_XylS_family_regulators"/>
</dbReference>
<evidence type="ECO:0000256" key="1">
    <source>
        <dbReference type="ARBA" id="ARBA00023015"/>
    </source>
</evidence>
<evidence type="ECO:0000259" key="4">
    <source>
        <dbReference type="PROSITE" id="PS01124"/>
    </source>
</evidence>
<dbReference type="SUPFAM" id="SSF46689">
    <property type="entry name" value="Homeodomain-like"/>
    <property type="match status" value="2"/>
</dbReference>
<dbReference type="SMART" id="SM00342">
    <property type="entry name" value="HTH_ARAC"/>
    <property type="match status" value="1"/>
</dbReference>
<dbReference type="AlphaFoldDB" id="A0A8J3BY39"/>
<keyword evidence="2" id="KW-0238">DNA-binding</keyword>
<dbReference type="InterPro" id="IPR018060">
    <property type="entry name" value="HTH_AraC"/>
</dbReference>
<sequence>MDPLNNMLTILDAEMGAPSRIEKTGSWAVRFDEYQQFRIGAVLRGDIWLRVDGGAPRRLSEGDCYLLGDGKPHVIGSDLTAPASDGDAETAETGGLETARSAAADPAAISSVVLTGSLGLDQATEPLLRSRIPGYVEMKSSSYRSQVARPILELLSRENAWEIPDADLMRLHLSRILLIQLVRTALRTADGCAAAPPDRLLTRMDERIRCALDLIHRQPSKRWTVANLAAAAHMSRSVFAARFRTAVGMPPLEYLEMWRIRSAAAVLQSTDRTVSSVAAQFGYSADSTFSRAFKRVTGRAPKQYRQLAA</sequence>
<dbReference type="PRINTS" id="PR00032">
    <property type="entry name" value="HTHARAC"/>
</dbReference>
<accession>A0A8J3BY39</accession>
<dbReference type="InterPro" id="IPR018062">
    <property type="entry name" value="HTH_AraC-typ_CS"/>
</dbReference>
<dbReference type="GO" id="GO:0043565">
    <property type="term" value="F:sequence-specific DNA binding"/>
    <property type="evidence" value="ECO:0007669"/>
    <property type="project" value="InterPro"/>
</dbReference>
<dbReference type="PANTHER" id="PTHR46796">
    <property type="entry name" value="HTH-TYPE TRANSCRIPTIONAL ACTIVATOR RHAS-RELATED"/>
    <property type="match status" value="1"/>
</dbReference>
<dbReference type="Proteomes" id="UP000656042">
    <property type="component" value="Unassembled WGS sequence"/>
</dbReference>
<dbReference type="Pfam" id="PF12833">
    <property type="entry name" value="HTH_18"/>
    <property type="match status" value="1"/>
</dbReference>
<organism evidence="5 6">
    <name type="scientific">Mangrovihabitans endophyticus</name>
    <dbReference type="NCBI Taxonomy" id="1751298"/>
    <lineage>
        <taxon>Bacteria</taxon>
        <taxon>Bacillati</taxon>
        <taxon>Actinomycetota</taxon>
        <taxon>Actinomycetes</taxon>
        <taxon>Micromonosporales</taxon>
        <taxon>Micromonosporaceae</taxon>
        <taxon>Mangrovihabitans</taxon>
    </lineage>
</organism>
<reference evidence="5" key="2">
    <citation type="submission" date="2020-09" db="EMBL/GenBank/DDBJ databases">
        <authorList>
            <person name="Sun Q."/>
            <person name="Zhou Y."/>
        </authorList>
    </citation>
    <scope>NUCLEOTIDE SEQUENCE</scope>
    <source>
        <strain evidence="5">CGMCC 4.7299</strain>
    </source>
</reference>
<dbReference type="PROSITE" id="PS00041">
    <property type="entry name" value="HTH_ARAC_FAMILY_1"/>
    <property type="match status" value="1"/>
</dbReference>
<protein>
    <submittedName>
        <fullName evidence="5">AraC family transcriptional regulator</fullName>
    </submittedName>
</protein>
<dbReference type="GO" id="GO:0003700">
    <property type="term" value="F:DNA-binding transcription factor activity"/>
    <property type="evidence" value="ECO:0007669"/>
    <property type="project" value="InterPro"/>
</dbReference>
<dbReference type="InterPro" id="IPR020449">
    <property type="entry name" value="Tscrpt_reg_AraC-type_HTH"/>
</dbReference>
<evidence type="ECO:0000313" key="6">
    <source>
        <dbReference type="Proteomes" id="UP000656042"/>
    </source>
</evidence>
<dbReference type="InterPro" id="IPR009057">
    <property type="entry name" value="Homeodomain-like_sf"/>
</dbReference>
<keyword evidence="3" id="KW-0804">Transcription</keyword>
<proteinExistence type="predicted"/>
<dbReference type="Pfam" id="PF12852">
    <property type="entry name" value="Cupin_6"/>
    <property type="match status" value="1"/>
</dbReference>
<name>A0A8J3BY39_9ACTN</name>
<keyword evidence="6" id="KW-1185">Reference proteome</keyword>
<evidence type="ECO:0000256" key="3">
    <source>
        <dbReference type="ARBA" id="ARBA00023163"/>
    </source>
</evidence>
<dbReference type="InterPro" id="IPR032783">
    <property type="entry name" value="AraC_lig"/>
</dbReference>